<dbReference type="SUPFAM" id="SSF51215">
    <property type="entry name" value="Regulatory protein AraC"/>
    <property type="match status" value="1"/>
</dbReference>
<keyword evidence="6" id="KW-1185">Reference proteome</keyword>
<evidence type="ECO:0000259" key="4">
    <source>
        <dbReference type="PROSITE" id="PS01124"/>
    </source>
</evidence>
<dbReference type="InterPro" id="IPR037923">
    <property type="entry name" value="HTH-like"/>
</dbReference>
<dbReference type="RefSeq" id="WP_191164215.1">
    <property type="nucleotide sequence ID" value="NZ_JACWMX010000006.1"/>
</dbReference>
<dbReference type="Gene3D" id="2.60.120.10">
    <property type="entry name" value="Jelly Rolls"/>
    <property type="match status" value="1"/>
</dbReference>
<dbReference type="GO" id="GO:0003700">
    <property type="term" value="F:DNA-binding transcription factor activity"/>
    <property type="evidence" value="ECO:0007669"/>
    <property type="project" value="InterPro"/>
</dbReference>
<dbReference type="SMART" id="SM00342">
    <property type="entry name" value="HTH_ARAC"/>
    <property type="match status" value="1"/>
</dbReference>
<proteinExistence type="predicted"/>
<dbReference type="Gene3D" id="1.10.10.60">
    <property type="entry name" value="Homeodomain-like"/>
    <property type="match status" value="1"/>
</dbReference>
<dbReference type="PANTHER" id="PTHR43280:SF32">
    <property type="entry name" value="TRANSCRIPTIONAL REGULATORY PROTEIN"/>
    <property type="match status" value="1"/>
</dbReference>
<dbReference type="Proteomes" id="UP000619078">
    <property type="component" value="Unassembled WGS sequence"/>
</dbReference>
<name>A0A926NR40_9SPHI</name>
<comment type="caution">
    <text evidence="5">The sequence shown here is derived from an EMBL/GenBank/DDBJ whole genome shotgun (WGS) entry which is preliminary data.</text>
</comment>
<keyword evidence="2" id="KW-0238">DNA-binding</keyword>
<sequence>MKKAFPVYDICALSDHQHEDLLVSRFAPYLQKHKNLSLPHKHTFYHVVLFTQGGGTHAIDFKTFPVKPHQIYFMAPGQVHRWNFEGPVDGYIINFSAAFFQSFLLRPDYLDTFPFFSGNVNDEVINLDIKSRDHITDLFDQLVQESAAPDKPGMDLIRVLMLQLFITVARQGVNSNHVASSTYNYTLLQSFRKLVDLNFTTLKLPKDYAALLYITPNHLNALCNDMLGLPAGEVIRDRVVLEAKRLLVNLDLNIATIAGKLNFADNSYFTKFFKKHTGTTPDEFRKQTLTHDTR</sequence>
<reference evidence="5" key="1">
    <citation type="submission" date="2020-09" db="EMBL/GenBank/DDBJ databases">
        <title>Novel species of Mucilaginibacter isolated from a glacier on the Tibetan Plateau.</title>
        <authorList>
            <person name="Liu Q."/>
            <person name="Xin Y.-H."/>
        </authorList>
    </citation>
    <scope>NUCLEOTIDE SEQUENCE</scope>
    <source>
        <strain evidence="5">ZB1P21</strain>
    </source>
</reference>
<dbReference type="PROSITE" id="PS01124">
    <property type="entry name" value="HTH_ARAC_FAMILY_2"/>
    <property type="match status" value="1"/>
</dbReference>
<keyword evidence="1" id="KW-0805">Transcription regulation</keyword>
<dbReference type="InterPro" id="IPR009057">
    <property type="entry name" value="Homeodomain-like_sf"/>
</dbReference>
<dbReference type="InterPro" id="IPR003313">
    <property type="entry name" value="AraC-bd"/>
</dbReference>
<dbReference type="InterPro" id="IPR020449">
    <property type="entry name" value="Tscrpt_reg_AraC-type_HTH"/>
</dbReference>
<feature type="domain" description="HTH araC/xylS-type" evidence="4">
    <location>
        <begin position="189"/>
        <end position="287"/>
    </location>
</feature>
<accession>A0A926NR40</accession>
<evidence type="ECO:0000313" key="6">
    <source>
        <dbReference type="Proteomes" id="UP000619078"/>
    </source>
</evidence>
<protein>
    <submittedName>
        <fullName evidence="5">AraC family transcriptional regulator</fullName>
    </submittedName>
</protein>
<dbReference type="Pfam" id="PF02311">
    <property type="entry name" value="AraC_binding"/>
    <property type="match status" value="1"/>
</dbReference>
<evidence type="ECO:0000256" key="1">
    <source>
        <dbReference type="ARBA" id="ARBA00023015"/>
    </source>
</evidence>
<dbReference type="EMBL" id="JACWMX010000006">
    <property type="protein sequence ID" value="MBD1394471.1"/>
    <property type="molecule type" value="Genomic_DNA"/>
</dbReference>
<dbReference type="PANTHER" id="PTHR43280">
    <property type="entry name" value="ARAC-FAMILY TRANSCRIPTIONAL REGULATOR"/>
    <property type="match status" value="1"/>
</dbReference>
<dbReference type="AlphaFoldDB" id="A0A926NR40"/>
<dbReference type="GO" id="GO:0043565">
    <property type="term" value="F:sequence-specific DNA binding"/>
    <property type="evidence" value="ECO:0007669"/>
    <property type="project" value="InterPro"/>
</dbReference>
<gene>
    <name evidence="5" type="ORF">IDJ76_15280</name>
</gene>
<dbReference type="PRINTS" id="PR00032">
    <property type="entry name" value="HTHARAC"/>
</dbReference>
<organism evidence="5 6">
    <name type="scientific">Mucilaginibacter glaciei</name>
    <dbReference type="NCBI Taxonomy" id="2772109"/>
    <lineage>
        <taxon>Bacteria</taxon>
        <taxon>Pseudomonadati</taxon>
        <taxon>Bacteroidota</taxon>
        <taxon>Sphingobacteriia</taxon>
        <taxon>Sphingobacteriales</taxon>
        <taxon>Sphingobacteriaceae</taxon>
        <taxon>Mucilaginibacter</taxon>
    </lineage>
</organism>
<evidence type="ECO:0000256" key="3">
    <source>
        <dbReference type="ARBA" id="ARBA00023163"/>
    </source>
</evidence>
<keyword evidence="3" id="KW-0804">Transcription</keyword>
<evidence type="ECO:0000256" key="2">
    <source>
        <dbReference type="ARBA" id="ARBA00023125"/>
    </source>
</evidence>
<dbReference type="InterPro" id="IPR014710">
    <property type="entry name" value="RmlC-like_jellyroll"/>
</dbReference>
<dbReference type="Pfam" id="PF12833">
    <property type="entry name" value="HTH_18"/>
    <property type="match status" value="1"/>
</dbReference>
<dbReference type="InterPro" id="IPR018060">
    <property type="entry name" value="HTH_AraC"/>
</dbReference>
<dbReference type="SUPFAM" id="SSF46689">
    <property type="entry name" value="Homeodomain-like"/>
    <property type="match status" value="1"/>
</dbReference>
<evidence type="ECO:0000313" key="5">
    <source>
        <dbReference type="EMBL" id="MBD1394471.1"/>
    </source>
</evidence>